<feature type="chain" id="PRO_5016056848" description="Acid-shock protein" evidence="2">
    <location>
        <begin position="22"/>
        <end position="71"/>
    </location>
</feature>
<feature type="compositionally biased region" description="Polar residues" evidence="1">
    <location>
        <begin position="57"/>
        <end position="71"/>
    </location>
</feature>
<evidence type="ECO:0000256" key="1">
    <source>
        <dbReference type="SAM" id="MobiDB-lite"/>
    </source>
</evidence>
<evidence type="ECO:0000313" key="4">
    <source>
        <dbReference type="Proteomes" id="UP000244908"/>
    </source>
</evidence>
<evidence type="ECO:0000313" key="3">
    <source>
        <dbReference type="EMBL" id="AWH87844.1"/>
    </source>
</evidence>
<reference evidence="3 4" key="1">
    <citation type="journal article" date="2019" name="Int. J. Syst. Evol. Microbiol.">
        <title>Limnobaculum parvum gen. nov., sp. nov., isolated from a freshwater lake.</title>
        <authorList>
            <person name="Baek C."/>
            <person name="Shin S.K."/>
            <person name="Yi H."/>
        </authorList>
    </citation>
    <scope>NUCLEOTIDE SEQUENCE [LARGE SCALE GENOMIC DNA]</scope>
    <source>
        <strain evidence="3 4">HYN0051</strain>
    </source>
</reference>
<sequence length="71" mass="7334">MKKLLTIATAALFVLSGTAFAADSNTQPVKDAQQVSSTTHKAGGKAKHHKQHAKAQSGTKSTSQQSMTPAA</sequence>
<feature type="compositionally biased region" description="Polar residues" evidence="1">
    <location>
        <begin position="23"/>
        <end position="39"/>
    </location>
</feature>
<name>A0A2Y9TWN9_9GAMM</name>
<dbReference type="EMBL" id="CP029185">
    <property type="protein sequence ID" value="AWH87844.1"/>
    <property type="molecule type" value="Genomic_DNA"/>
</dbReference>
<feature type="compositionally biased region" description="Basic residues" evidence="1">
    <location>
        <begin position="42"/>
        <end position="53"/>
    </location>
</feature>
<keyword evidence="2" id="KW-0732">Signal</keyword>
<proteinExistence type="predicted"/>
<gene>
    <name evidence="3" type="ORF">HYN51_04285</name>
</gene>
<keyword evidence="4" id="KW-1185">Reference proteome</keyword>
<dbReference type="AlphaFoldDB" id="A0A2Y9TWN9"/>
<feature type="region of interest" description="Disordered" evidence="1">
    <location>
        <begin position="23"/>
        <end position="71"/>
    </location>
</feature>
<accession>A0A2Y9TWN9</accession>
<dbReference type="KEGG" id="lpv:HYN51_04285"/>
<evidence type="ECO:0008006" key="5">
    <source>
        <dbReference type="Google" id="ProtNLM"/>
    </source>
</evidence>
<dbReference type="RefSeq" id="WP_108899926.1">
    <property type="nucleotide sequence ID" value="NZ_CP029185.2"/>
</dbReference>
<organism evidence="3 4">
    <name type="scientific">Limnobaculum parvum</name>
    <dbReference type="NCBI Taxonomy" id="2172103"/>
    <lineage>
        <taxon>Bacteria</taxon>
        <taxon>Pseudomonadati</taxon>
        <taxon>Pseudomonadota</taxon>
        <taxon>Gammaproteobacteria</taxon>
        <taxon>Enterobacterales</taxon>
        <taxon>Budviciaceae</taxon>
        <taxon>Limnobaculum</taxon>
    </lineage>
</organism>
<evidence type="ECO:0000256" key="2">
    <source>
        <dbReference type="SAM" id="SignalP"/>
    </source>
</evidence>
<dbReference type="Proteomes" id="UP000244908">
    <property type="component" value="Chromosome"/>
</dbReference>
<dbReference type="OrthoDB" id="6638199at2"/>
<feature type="signal peptide" evidence="2">
    <location>
        <begin position="1"/>
        <end position="21"/>
    </location>
</feature>
<protein>
    <recommendedName>
        <fullName evidence="5">Acid-shock protein</fullName>
    </recommendedName>
</protein>